<evidence type="ECO:0000313" key="2">
    <source>
        <dbReference type="Proteomes" id="UP000824533"/>
    </source>
</evidence>
<sequence length="176" mass="18062">MFAKVLLVCAVVSVARAGLIASGHGALSSQSIVLGTPALAHGYAAATPAYAAPAYGLGLGHSSVVAHAPVLRAPLASLAHAAAPVEVYSYPRYQFNYGVADGHTGDQKSQWEARDGDVVKGQYSLVEPDGTVRTVQYTADDHNGFNAVVSRQGHAAHPATAAVVAAPAYGHGYYGH</sequence>
<organism evidence="1 2">
    <name type="scientific">Dendrolimus kikuchii</name>
    <dbReference type="NCBI Taxonomy" id="765133"/>
    <lineage>
        <taxon>Eukaryota</taxon>
        <taxon>Metazoa</taxon>
        <taxon>Ecdysozoa</taxon>
        <taxon>Arthropoda</taxon>
        <taxon>Hexapoda</taxon>
        <taxon>Insecta</taxon>
        <taxon>Pterygota</taxon>
        <taxon>Neoptera</taxon>
        <taxon>Endopterygota</taxon>
        <taxon>Lepidoptera</taxon>
        <taxon>Glossata</taxon>
        <taxon>Ditrysia</taxon>
        <taxon>Bombycoidea</taxon>
        <taxon>Lasiocampidae</taxon>
        <taxon>Dendrolimus</taxon>
    </lineage>
</organism>
<evidence type="ECO:0000313" key="1">
    <source>
        <dbReference type="EMBL" id="KAJ0179784.1"/>
    </source>
</evidence>
<reference evidence="1 2" key="1">
    <citation type="journal article" date="2021" name="Front. Genet.">
        <title>Chromosome-Level Genome Assembly Reveals Significant Gene Expansion in the Toll and IMD Signaling Pathways of Dendrolimus kikuchii.</title>
        <authorList>
            <person name="Zhou J."/>
            <person name="Wu P."/>
            <person name="Xiong Z."/>
            <person name="Liu N."/>
            <person name="Zhao N."/>
            <person name="Ji M."/>
            <person name="Qiu Y."/>
            <person name="Yang B."/>
        </authorList>
    </citation>
    <scope>NUCLEOTIDE SEQUENCE [LARGE SCALE GENOMIC DNA]</scope>
    <source>
        <strain evidence="1">Ann1</strain>
    </source>
</reference>
<dbReference type="Proteomes" id="UP000824533">
    <property type="component" value="Linkage Group LG07"/>
</dbReference>
<keyword evidence="2" id="KW-1185">Reference proteome</keyword>
<proteinExistence type="predicted"/>
<protein>
    <submittedName>
        <fullName evidence="1">Uncharacterized protein</fullName>
    </submittedName>
</protein>
<name>A0ACC1D7S4_9NEOP</name>
<gene>
    <name evidence="1" type="ORF">K1T71_004375</name>
</gene>
<accession>A0ACC1D7S4</accession>
<dbReference type="EMBL" id="CM034393">
    <property type="protein sequence ID" value="KAJ0179784.1"/>
    <property type="molecule type" value="Genomic_DNA"/>
</dbReference>
<comment type="caution">
    <text evidence="1">The sequence shown here is derived from an EMBL/GenBank/DDBJ whole genome shotgun (WGS) entry which is preliminary data.</text>
</comment>